<dbReference type="OrthoDB" id="1441at10239"/>
<keyword evidence="2" id="KW-1185">Reference proteome</keyword>
<protein>
    <submittedName>
        <fullName evidence="1">Uncharacterized protein</fullName>
    </submittedName>
</protein>
<proteinExistence type="predicted"/>
<sequence>MKKIDNLFDINDGDWNNGSADGNWSYFVDSGRIRKNKRVPVKPNTQYTLKCAPGYQIYIRQFASESGFEIGASTWRDSGYTFKTESTTTLVGVIVRRSSNSSINLVELSAANPIMVEGAFESYSLKETNNFAATLFQKNLLIIEPRLWPKGVRQQNQSIQVGDYRITYDGTFPKVEENKLYRLEMNANYKAGVFVFDKNNVCLLDTGWKYGSFDFAIPAGGVKIAINFAMSNDGAIDPNRILQSGLSVFKKTPEKNKPAKMYRGKNFLTFPDGEWTRRPGTLNTTFTKSRLEWDNFQDYAGVQILLEDALLQGKTVTFGGKRHPDATIILFYKKPDGTNAYIGLGTGEMERTLFIPYGASECRFYVQNANGIRTKLWAEDLYLNIDSDKIYTPSKAQNKTALLFPKKNLIPDFNDPGWFNDSSVGSGPLTVDPENPYKAKLKVNLSAQGKLIWIPVEHGKTYTFSFKNITGLYRIYKRKVINHDNNLALAQSASVGAPTTYSFTVDADYQGYISIRLTQSVAGEYTFENLQLEEGISSTNFEPLKYGPKKPVRPIANMIDFKSLTPGYFVSDANGLNTGSGAGLAATDYMDFVEGKKYVVENMPNTFPLVLRFAYYDKNKTFISGTSHYSGVNAPKTLTAPTGARYMRTAVHPLDYSTARIYCIEDNTKDTLGLVRAPYQDIPIVTSRNVPVAKDGKIFAINQPVIVDGGIRVSEIGKESHVTKPIGVIDNVSGSLEFTYIPDNEQSYYKTNTVNRTYFSTNTGQNFRVWSWGGGANHIINFDFRSDVRVFFDFGTDLTKLEKGVPIKFRIEWSPTQFKLYVNDALRLTKDISTASNGNTFNGQVLTSPLYIGTNITETNAMTGIYKNITIKDRNGNVTLKF</sequence>
<dbReference type="KEGG" id="vg:26647846"/>
<evidence type="ECO:0000313" key="2">
    <source>
        <dbReference type="Proteomes" id="UP000033015"/>
    </source>
</evidence>
<reference evidence="1 2" key="1">
    <citation type="journal article" date="2015" name="Genome Announc.">
        <title>Complete Genome Sequence of Bacillus megaterium Siphophage Stahl.</title>
        <authorList>
            <person name="Brizendine A.M."/>
            <person name="Rousseau S."/>
            <person name="Hernandez A.C."/>
            <person name="Kuty Everett G.F."/>
        </authorList>
    </citation>
    <scope>NUCLEOTIDE SEQUENCE [LARGE SCALE GENOMIC DNA]</scope>
</reference>
<dbReference type="GeneID" id="26647846"/>
<name>A0A0E3JQ54_9CAUD</name>
<reference evidence="2" key="2">
    <citation type="submission" date="2015-01" db="EMBL/GenBank/DDBJ databases">
        <title>Complete Genome of Bacillus megaterium Siphophage Stahl.</title>
        <authorList>
            <person name="Brizendine A.M."/>
            <person name="Rousseau S."/>
            <person name="Hernandez A.C."/>
            <person name="Everett G.F.K."/>
        </authorList>
    </citation>
    <scope>NUCLEOTIDE SEQUENCE [LARGE SCALE GENOMIC DNA]</scope>
</reference>
<gene>
    <name evidence="1" type="ORF">CPT_Stahl43</name>
</gene>
<organism evidence="1 2">
    <name type="scientific">Bacillus phage Stahl</name>
    <dbReference type="NCBI Taxonomy" id="1610832"/>
    <lineage>
        <taxon>Viruses</taxon>
        <taxon>Duplodnaviria</taxon>
        <taxon>Heunggongvirae</taxon>
        <taxon>Uroviricota</taxon>
        <taxon>Caudoviricetes</taxon>
        <taxon>Slashvirus</taxon>
        <taxon>Slashvirus stahl</taxon>
    </lineage>
</organism>
<dbReference type="Proteomes" id="UP000033015">
    <property type="component" value="Segment"/>
</dbReference>
<dbReference type="RefSeq" id="YP_009203647.1">
    <property type="nucleotide sequence ID" value="NC_028856.1"/>
</dbReference>
<accession>A0A0E3JQ54</accession>
<evidence type="ECO:0000313" key="1">
    <source>
        <dbReference type="EMBL" id="AKA61471.1"/>
    </source>
</evidence>
<dbReference type="EMBL" id="KP696447">
    <property type="protein sequence ID" value="AKA61471.1"/>
    <property type="molecule type" value="Genomic_DNA"/>
</dbReference>